<protein>
    <submittedName>
        <fullName evidence="1">Uncharacterized protein</fullName>
    </submittedName>
</protein>
<evidence type="ECO:0000313" key="1">
    <source>
        <dbReference type="EMBL" id="CAB1440580.1"/>
    </source>
</evidence>
<reference evidence="1" key="1">
    <citation type="submission" date="2020-03" db="EMBL/GenBank/DDBJ databases">
        <authorList>
            <person name="Weist P."/>
        </authorList>
    </citation>
    <scope>NUCLEOTIDE SEQUENCE</scope>
</reference>
<proteinExistence type="predicted"/>
<dbReference type="AlphaFoldDB" id="A0A9N7V060"/>
<keyword evidence="2" id="KW-1185">Reference proteome</keyword>
<evidence type="ECO:0000313" key="2">
    <source>
        <dbReference type="Proteomes" id="UP001153269"/>
    </source>
</evidence>
<dbReference type="EMBL" id="CADEAL010002469">
    <property type="protein sequence ID" value="CAB1440580.1"/>
    <property type="molecule type" value="Genomic_DNA"/>
</dbReference>
<name>A0A9N7V060_PLEPL</name>
<feature type="non-terminal residue" evidence="1">
    <location>
        <position position="256"/>
    </location>
</feature>
<organism evidence="1 2">
    <name type="scientific">Pleuronectes platessa</name>
    <name type="common">European plaice</name>
    <dbReference type="NCBI Taxonomy" id="8262"/>
    <lineage>
        <taxon>Eukaryota</taxon>
        <taxon>Metazoa</taxon>
        <taxon>Chordata</taxon>
        <taxon>Craniata</taxon>
        <taxon>Vertebrata</taxon>
        <taxon>Euteleostomi</taxon>
        <taxon>Actinopterygii</taxon>
        <taxon>Neopterygii</taxon>
        <taxon>Teleostei</taxon>
        <taxon>Neoteleostei</taxon>
        <taxon>Acanthomorphata</taxon>
        <taxon>Carangaria</taxon>
        <taxon>Pleuronectiformes</taxon>
        <taxon>Pleuronectoidei</taxon>
        <taxon>Pleuronectidae</taxon>
        <taxon>Pleuronectes</taxon>
    </lineage>
</organism>
<dbReference type="Proteomes" id="UP001153269">
    <property type="component" value="Unassembled WGS sequence"/>
</dbReference>
<accession>A0A9N7V060</accession>
<sequence>RFPVDSQWIASMPRFQLSAYLPVAAPGPVLILTFTKCLASGPLCPELFCPVGNIFSGDCCQSPSCLRKVAANSSLADEPVCTALSFPNYPGAMRHSHRPAEEQPRAITDIYVLVKSVCINPISGVRCDHSTAQPEISCVVKESEGLSAALLSGELITGLTQMTGNRGRRKSATLSLNICWQPPARTLARFLKAHSAISLAQEPRFSSETRLPRDSESSESIDTGNESGLYYSYYILYGSAPVPPLAPGLDSFPVAV</sequence>
<gene>
    <name evidence="1" type="ORF">PLEPLA_LOCUS28346</name>
</gene>
<comment type="caution">
    <text evidence="1">The sequence shown here is derived from an EMBL/GenBank/DDBJ whole genome shotgun (WGS) entry which is preliminary data.</text>
</comment>